<evidence type="ECO:0000259" key="3">
    <source>
        <dbReference type="Pfam" id="PF24346"/>
    </source>
</evidence>
<organism evidence="4 5">
    <name type="scientific">Exiguobacterium mexicanum</name>
    <dbReference type="NCBI Taxonomy" id="340146"/>
    <lineage>
        <taxon>Bacteria</taxon>
        <taxon>Bacillati</taxon>
        <taxon>Bacillota</taxon>
        <taxon>Bacilli</taxon>
        <taxon>Bacillales</taxon>
        <taxon>Bacillales Family XII. Incertae Sedis</taxon>
        <taxon>Exiguobacterium</taxon>
    </lineage>
</organism>
<keyword evidence="5" id="KW-1185">Reference proteome</keyword>
<dbReference type="EMBL" id="JASWER010000009">
    <property type="protein sequence ID" value="MDL5377601.1"/>
    <property type="molecule type" value="Genomic_DNA"/>
</dbReference>
<dbReference type="InterPro" id="IPR051172">
    <property type="entry name" value="Chlamydia_OmcB"/>
</dbReference>
<reference evidence="4 5" key="1">
    <citation type="submission" date="2023-06" db="EMBL/GenBank/DDBJ databases">
        <title>Influencing factors and mechanism of Cr(VI) reduction by facultative anaerobic Exiguobacterium sp. PY14.</title>
        <authorList>
            <person name="Zou L."/>
        </authorList>
    </citation>
    <scope>NUCLEOTIDE SEQUENCE [LARGE SCALE GENOMIC DNA]</scope>
    <source>
        <strain evidence="4 5">PY14</strain>
    </source>
</reference>
<name>A0ABT7MQV8_9BACL</name>
<evidence type="ECO:0000313" key="5">
    <source>
        <dbReference type="Proteomes" id="UP001230807"/>
    </source>
</evidence>
<keyword evidence="2" id="KW-1133">Transmembrane helix</keyword>
<dbReference type="PANTHER" id="PTHR34819">
    <property type="entry name" value="LARGE CYSTEINE-RICH PERIPLASMIC PROTEIN OMCB"/>
    <property type="match status" value="1"/>
</dbReference>
<dbReference type="PANTHER" id="PTHR34819:SF3">
    <property type="entry name" value="CELL SURFACE PROTEIN"/>
    <property type="match status" value="1"/>
</dbReference>
<feature type="region of interest" description="Disordered" evidence="1">
    <location>
        <begin position="554"/>
        <end position="587"/>
    </location>
</feature>
<evidence type="ECO:0000313" key="4">
    <source>
        <dbReference type="EMBL" id="MDL5377601.1"/>
    </source>
</evidence>
<sequence length="621" mass="67362">MQRTNRRFIALITFVLVLIGMWAPHGSYANTTMTPTPIYAQIDLSPEEIEAYDDASLIYADVTYYGARETSTIWRFMIDATEVDLTTIDQVTLYDKAGVPYSFPNAVYAFQMEELAGESSEPGDDGTETVPDVDTPVEPPLVDPEPSPEEPVTEEVVAPSANPAVAIEQLVLGADGPIERVLSGDLVTHRLVIDVTGAPIENLSVTNTVPEALTVVADSVEVLGPEGSVAPTTVSGLPAFEWTFPTIPVGTTTIQFDTFAPDVTSETVVTNTFCIGVEDEAVPSACKEASVTVVPNETIGLEVGKEANIDQAVVGGMIPYTFVIENTGETALTITSIEDEFFSGDIDAKAVDTFNANVRERLLALVGDDGLLAGERVEATVNLSIPTDYDWTSAPEIGNVFRVAATDAYGRIIDAESQQIVLLNQADFTVTKMARPETVHPGEAIRYTYTITNTSNVTLYFVDVLDEWTSGALTTKEQRETTETLRDGMRALAEVENGLVPGEEVVLEMEKVLLPSYDVRAGAVLTNRTTFTFEVNREVRVSRTVEATVHVKQSLPKPDDDNRDDQDESVYVPEPTTPVTPDQATLPMTGTTKTWGTVLGLVLIVLGLLFLTHRRRPSPKA</sequence>
<dbReference type="NCBIfam" id="TIGR01167">
    <property type="entry name" value="LPXTG_anchor"/>
    <property type="match status" value="1"/>
</dbReference>
<keyword evidence="2" id="KW-0812">Transmembrane</keyword>
<feature type="domain" description="DUF7507" evidence="3">
    <location>
        <begin position="427"/>
        <end position="488"/>
    </location>
</feature>
<dbReference type="InterPro" id="IPR055354">
    <property type="entry name" value="DUF7507"/>
</dbReference>
<accession>A0ABT7MQV8</accession>
<proteinExistence type="predicted"/>
<dbReference type="RefSeq" id="WP_286038440.1">
    <property type="nucleotide sequence ID" value="NZ_CP183077.1"/>
</dbReference>
<dbReference type="Proteomes" id="UP001230807">
    <property type="component" value="Unassembled WGS sequence"/>
</dbReference>
<keyword evidence="2" id="KW-0472">Membrane</keyword>
<feature type="region of interest" description="Disordered" evidence="1">
    <location>
        <begin position="116"/>
        <end position="151"/>
    </location>
</feature>
<feature type="transmembrane region" description="Helical" evidence="2">
    <location>
        <begin position="594"/>
        <end position="612"/>
    </location>
</feature>
<dbReference type="Pfam" id="PF24346">
    <property type="entry name" value="DUF7507"/>
    <property type="match status" value="1"/>
</dbReference>
<feature type="compositionally biased region" description="Low complexity" evidence="1">
    <location>
        <begin position="570"/>
        <end position="581"/>
    </location>
</feature>
<evidence type="ECO:0000256" key="2">
    <source>
        <dbReference type="SAM" id="Phobius"/>
    </source>
</evidence>
<evidence type="ECO:0000256" key="1">
    <source>
        <dbReference type="SAM" id="MobiDB-lite"/>
    </source>
</evidence>
<comment type="caution">
    <text evidence="4">The sequence shown here is derived from an EMBL/GenBank/DDBJ whole genome shotgun (WGS) entry which is preliminary data.</text>
</comment>
<gene>
    <name evidence="4" type="ORF">QR695_11350</name>
</gene>
<protein>
    <submittedName>
        <fullName evidence="4">LPXTG cell wall anchor domain-containing protein</fullName>
    </submittedName>
</protein>